<accession>A0AAJ0C915</accession>
<name>A0AAJ0C915_9PEZI</name>
<protein>
    <submittedName>
        <fullName evidence="2">Uncharacterized protein</fullName>
    </submittedName>
</protein>
<dbReference type="AlphaFoldDB" id="A0AAJ0C915"/>
<sequence>MEETKKDASPAPLGRILDRKIESKGLAESFSANISRKGTPRKNRAGKSVKAIVEWLEKAGGKVSHGPEAKGKPGSDKGSISISSPSSSSKDAGDKQHGVHHEAQHENPPAGPVTPSPRPHPFAEEYSLTLLKFKSYFNNRPLARCLDHLEQDFAQTEKKPGSYVPSKLSQEIGSSSEGKGGDGTNPRHVRDPAEVTAF</sequence>
<dbReference type="GeneID" id="85306056"/>
<dbReference type="RefSeq" id="XP_060287396.1">
    <property type="nucleotide sequence ID" value="XM_060422869.1"/>
</dbReference>
<reference evidence="2" key="1">
    <citation type="submission" date="2023-06" db="EMBL/GenBank/DDBJ databases">
        <title>Genome-scale phylogeny and comparative genomics of the fungal order Sordariales.</title>
        <authorList>
            <consortium name="Lawrence Berkeley National Laboratory"/>
            <person name="Hensen N."/>
            <person name="Bonometti L."/>
            <person name="Westerberg I."/>
            <person name="Brannstrom I.O."/>
            <person name="Guillou S."/>
            <person name="Cros-Aarteil S."/>
            <person name="Calhoun S."/>
            <person name="Haridas S."/>
            <person name="Kuo A."/>
            <person name="Mondo S."/>
            <person name="Pangilinan J."/>
            <person name="Riley R."/>
            <person name="Labutti K."/>
            <person name="Andreopoulos B."/>
            <person name="Lipzen A."/>
            <person name="Chen C."/>
            <person name="Yanf M."/>
            <person name="Daum C."/>
            <person name="Ng V."/>
            <person name="Clum A."/>
            <person name="Steindorff A."/>
            <person name="Ohm R."/>
            <person name="Martin F."/>
            <person name="Silar P."/>
            <person name="Natvig D."/>
            <person name="Lalanne C."/>
            <person name="Gautier V."/>
            <person name="Ament-Velasquez S.L."/>
            <person name="Kruys A."/>
            <person name="Hutchinson M.I."/>
            <person name="Powell A.J."/>
            <person name="Barry K."/>
            <person name="Miller A.N."/>
            <person name="Grigoriev I.V."/>
            <person name="Debuchy R."/>
            <person name="Gladieux P."/>
            <person name="Thoren M.H."/>
            <person name="Johannesson H."/>
        </authorList>
    </citation>
    <scope>NUCLEOTIDE SEQUENCE</scope>
    <source>
        <strain evidence="2">8032-3</strain>
    </source>
</reference>
<feature type="compositionally biased region" description="Pro residues" evidence="1">
    <location>
        <begin position="109"/>
        <end position="120"/>
    </location>
</feature>
<dbReference type="EMBL" id="MU838999">
    <property type="protein sequence ID" value="KAK1771183.1"/>
    <property type="molecule type" value="Genomic_DNA"/>
</dbReference>
<evidence type="ECO:0000256" key="1">
    <source>
        <dbReference type="SAM" id="MobiDB-lite"/>
    </source>
</evidence>
<comment type="caution">
    <text evidence="2">The sequence shown here is derived from an EMBL/GenBank/DDBJ whole genome shotgun (WGS) entry which is preliminary data.</text>
</comment>
<feature type="compositionally biased region" description="Basic and acidic residues" evidence="1">
    <location>
        <begin position="91"/>
        <end position="105"/>
    </location>
</feature>
<organism evidence="2 3">
    <name type="scientific">Phialemonium atrogriseum</name>
    <dbReference type="NCBI Taxonomy" id="1093897"/>
    <lineage>
        <taxon>Eukaryota</taxon>
        <taxon>Fungi</taxon>
        <taxon>Dikarya</taxon>
        <taxon>Ascomycota</taxon>
        <taxon>Pezizomycotina</taxon>
        <taxon>Sordariomycetes</taxon>
        <taxon>Sordariomycetidae</taxon>
        <taxon>Cephalothecales</taxon>
        <taxon>Cephalothecaceae</taxon>
        <taxon>Phialemonium</taxon>
    </lineage>
</organism>
<keyword evidence="3" id="KW-1185">Reference proteome</keyword>
<feature type="compositionally biased region" description="Basic and acidic residues" evidence="1">
    <location>
        <begin position="188"/>
        <end position="198"/>
    </location>
</feature>
<dbReference type="Proteomes" id="UP001244011">
    <property type="component" value="Unassembled WGS sequence"/>
</dbReference>
<evidence type="ECO:0000313" key="3">
    <source>
        <dbReference type="Proteomes" id="UP001244011"/>
    </source>
</evidence>
<gene>
    <name evidence="2" type="ORF">QBC33DRAFT_235286</name>
</gene>
<feature type="compositionally biased region" description="Basic residues" evidence="1">
    <location>
        <begin position="38"/>
        <end position="47"/>
    </location>
</feature>
<feature type="region of interest" description="Disordered" evidence="1">
    <location>
        <begin position="156"/>
        <end position="198"/>
    </location>
</feature>
<feature type="region of interest" description="Disordered" evidence="1">
    <location>
        <begin position="1"/>
        <end position="122"/>
    </location>
</feature>
<proteinExistence type="predicted"/>
<evidence type="ECO:0000313" key="2">
    <source>
        <dbReference type="EMBL" id="KAK1771183.1"/>
    </source>
</evidence>
<feature type="compositionally biased region" description="Basic and acidic residues" evidence="1">
    <location>
        <begin position="16"/>
        <end position="25"/>
    </location>
</feature>
<feature type="compositionally biased region" description="Polar residues" evidence="1">
    <location>
        <begin position="167"/>
        <end position="177"/>
    </location>
</feature>
<feature type="compositionally biased region" description="Basic and acidic residues" evidence="1">
    <location>
        <begin position="55"/>
        <end position="75"/>
    </location>
</feature>
<feature type="compositionally biased region" description="Low complexity" evidence="1">
    <location>
        <begin position="76"/>
        <end position="90"/>
    </location>
</feature>